<evidence type="ECO:0000313" key="3">
    <source>
        <dbReference type="Proteomes" id="UP000271193"/>
    </source>
</evidence>
<dbReference type="RefSeq" id="WP_123868898.1">
    <property type="nucleotide sequence ID" value="NZ_CP033932.1"/>
</dbReference>
<feature type="chain" id="PRO_5018066294" evidence="1">
    <location>
        <begin position="23"/>
        <end position="344"/>
    </location>
</feature>
<dbReference type="KEGG" id="cben:EG339_03600"/>
<protein>
    <submittedName>
        <fullName evidence="2">Uncharacterized protein</fullName>
    </submittedName>
</protein>
<dbReference type="Proteomes" id="UP000271193">
    <property type="component" value="Chromosome"/>
</dbReference>
<dbReference type="AlphaFoldDB" id="A0A3G6T325"/>
<evidence type="ECO:0000313" key="2">
    <source>
        <dbReference type="EMBL" id="AZB23772.1"/>
    </source>
</evidence>
<name>A0A3G6T325_9FLAO</name>
<gene>
    <name evidence="2" type="ORF">EG339_03600</name>
</gene>
<organism evidence="2 3">
    <name type="scientific">Chryseobacterium bernardetii</name>
    <dbReference type="NCBI Taxonomy" id="1241978"/>
    <lineage>
        <taxon>Bacteria</taxon>
        <taxon>Pseudomonadati</taxon>
        <taxon>Bacteroidota</taxon>
        <taxon>Flavobacteriia</taxon>
        <taxon>Flavobacteriales</taxon>
        <taxon>Weeksellaceae</taxon>
        <taxon>Chryseobacterium group</taxon>
        <taxon>Chryseobacterium</taxon>
    </lineage>
</organism>
<keyword evidence="1" id="KW-0732">Signal</keyword>
<keyword evidence="3" id="KW-1185">Reference proteome</keyword>
<dbReference type="GeneID" id="99063887"/>
<feature type="signal peptide" evidence="1">
    <location>
        <begin position="1"/>
        <end position="22"/>
    </location>
</feature>
<evidence type="ECO:0000256" key="1">
    <source>
        <dbReference type="SAM" id="SignalP"/>
    </source>
</evidence>
<proteinExistence type="predicted"/>
<dbReference type="EMBL" id="CP033932">
    <property type="protein sequence ID" value="AZB23772.1"/>
    <property type="molecule type" value="Genomic_DNA"/>
</dbReference>
<reference evidence="3" key="1">
    <citation type="submission" date="2018-11" db="EMBL/GenBank/DDBJ databases">
        <title>Proposal to divide the Flavobacteriaceae and reorganize its genera based on Amino Acid Identity values calculated from whole genome sequences.</title>
        <authorList>
            <person name="Nicholson A.C."/>
            <person name="Gulvik C.A."/>
            <person name="Whitney A.M."/>
            <person name="Humrighouse B.W."/>
            <person name="Bell M."/>
            <person name="Holmes B."/>
            <person name="Steigerwalt A.G."/>
            <person name="Villarma A."/>
            <person name="Sheth M."/>
            <person name="Batra D."/>
            <person name="Pryor J."/>
            <person name="Bernardet J.-F."/>
            <person name="Hugo C."/>
            <person name="Kampfer P."/>
            <person name="Newman J."/>
            <person name="McQuiston J.R."/>
        </authorList>
    </citation>
    <scope>NUCLEOTIDE SEQUENCE [LARGE SCALE GENOMIC DNA]</scope>
    <source>
        <strain evidence="3">G0229</strain>
    </source>
</reference>
<accession>A0A3G6T325</accession>
<sequence length="344" mass="39303">MKNYFKRLLFLAVFFSVAMICAQKKPEEFTISLPTKKLDKSYYKTIRVIDRRMDTTSLGTVRKGLLNNPANLLASRTLSDQFQDVLNNLNGENTESGTLVLYLRQLSFAEVAAHGYFYFQGFLFSKNKDGSYSLLDQVSQAIDHKAKSDVTKEILQKGSDFIVDFIATNASEKPQSVNHYTYEQIKDFEGIAKESVSLYHSPELKDGVYNDYQSLKDQQPNKEISRVKFYGNAPKIVRIYETVNGEEKEIKKDGIYAIIYKGELYIYLSMENLFTKAEKKDNDYYFTGKIKADPNSPYLMATPAFPYGGGIGISFTANPITPFEMKIDYFNGDFIPIREVESKK</sequence>